<feature type="signal peptide" evidence="5">
    <location>
        <begin position="1"/>
        <end position="22"/>
    </location>
</feature>
<evidence type="ECO:0000256" key="3">
    <source>
        <dbReference type="ARBA" id="ARBA00022531"/>
    </source>
</evidence>
<dbReference type="Gene3D" id="1.10.3460.10">
    <property type="entry name" value="Chlorophyll a/b binding protein domain"/>
    <property type="match status" value="5"/>
</dbReference>
<evidence type="ECO:0000256" key="5">
    <source>
        <dbReference type="SAM" id="SignalP"/>
    </source>
</evidence>
<gene>
    <name evidence="6" type="primary">LHCPII</name>
</gene>
<keyword evidence="2" id="KW-0150">Chloroplast</keyword>
<reference evidence="6" key="2">
    <citation type="journal article" date="1994" name="Nucleic Acids Res.">
        <title>Characterization of the unique intron-exon junctions of Euglena gene(s) encoding the polyprotein precursor to the light-harvesting chlorophyll a/b binding protein of photosystem II.</title>
        <authorList>
            <person name="Muchhal U.S."/>
            <person name="Schwartzbach S.D."/>
        </authorList>
    </citation>
    <scope>NUCLEOTIDE SEQUENCE</scope>
    <source>
        <strain evidence="6">Var. bacillaris</strain>
    </source>
</reference>
<feature type="non-terminal residue" evidence="6">
    <location>
        <position position="1"/>
    </location>
</feature>
<sequence>IHAQSVVLTFLSTLVLMGAVEAYRSAGSVGDFGADLDPLYPGGPFDPLGLADDPEAFLELKVKEVKNGRLAMVAIFGFSVQGILTGKGPVENWVDHLTDPFENNLFQLTSGFAMLATSGRKAKAAPKSDNLSQWYGPDRAKWLGPLTGEVPSYLTGELPGDYGWDTAGLGSDPTTLARYREAEVIHARWAMLGALGVVTPELLAGNGVPFGEGAVWYKAGAQIFSADGLNYLGNPSLIHAQSVVLTFLSTLAIMGAVEAYRYGGGVGDFGRELDTLYPGGPFDPLGLANDPDALAELKVKELKNGRLAMVAMLGFYVQPLVTKAGPVENLTFHLADPSANNIFSFTSGFAMFAATGSKWYGPNRPKWLGPLSGGAVPEYLKGEYAGDYGFDTAGLAADPKLFQRYRDAELQNGRWAMLGVLGCLAPEVLSNVFGVPYPEPVWFKTGATILNGGSIDYLANPKLIHASNLLLTLVLELVFFFAAETWREAGEGPLGKAQDKSYPGGVFDPLGLSKDPAAFAEAKVKEVKNGRLAMLAMLGLFVQAGVTGQSPLENLSAHLANPGVNFWTSYAPTLAMFAASGRKSAAPKSDNLSQWYGPDRAKWLGPLTGEVPSYLTGELPGDYGWDTAGLGSDPTTLARYREAEVIHARWAMLGALGVVTPELLAGNGVPFGEGAVWYKAGAQIFSADGLNYLGNPSLIHAQSVVLTFLSTLAIMGAVEAYRYGGGVGDSGRELDTLYPGGPFDPLGLANDPDALAELKVKELKNGRLAMVAMLGFYVQPLVTKAGPVENLTFHLADPSANNIFSFTSGFAMFAAAGKKKPAAGAVSKDPFSPLNKLYGPDRVKWLGGFTGFVPEYLTGELPGDYGWDTAGLGADPAKLARYRVAQVIHGRWAMLGVLGCWFPECINRWGGVPFGEPVWFKAGAQIFSEDGLNYLGQPGLIHAQSVVLTFLSTLVLMGAVEAYRSAGSVGDFGADLDPLYPGGPFDPLGLADDPEAFLELKVKEVKNGRLAMVAIFGFFVQGILTGKGPVENWVDHLTDPFVNNIFQLTPGFAMF</sequence>
<accession>Q39725</accession>
<keyword evidence="5" id="KW-0732">Signal</keyword>
<comment type="subcellular location">
    <subcellularLocation>
        <location evidence="1">Plastid</location>
        <location evidence="1">Chloroplast</location>
    </subcellularLocation>
</comment>
<dbReference type="AlphaFoldDB" id="Q39725"/>
<dbReference type="GO" id="GO:0009507">
    <property type="term" value="C:chloroplast"/>
    <property type="evidence" value="ECO:0007669"/>
    <property type="project" value="UniProtKB-SubCell"/>
</dbReference>
<evidence type="ECO:0000256" key="1">
    <source>
        <dbReference type="ARBA" id="ARBA00004229"/>
    </source>
</evidence>
<evidence type="ECO:0000256" key="4">
    <source>
        <dbReference type="ARBA" id="ARBA00022640"/>
    </source>
</evidence>
<feature type="chain" id="PRO_5004222571" evidence="5">
    <location>
        <begin position="23"/>
        <end position="1055"/>
    </location>
</feature>
<keyword evidence="4" id="KW-0934">Plastid</keyword>
<protein>
    <submittedName>
        <fullName evidence="6">Light harvesting chlorophyll a /b binding protein of PSII</fullName>
    </submittedName>
</protein>
<dbReference type="SUPFAM" id="SSF103511">
    <property type="entry name" value="Chlorophyll a-b binding protein"/>
    <property type="match status" value="5"/>
</dbReference>
<dbReference type="GO" id="GO:0016020">
    <property type="term" value="C:membrane"/>
    <property type="evidence" value="ECO:0007669"/>
    <property type="project" value="InterPro"/>
</dbReference>
<dbReference type="InterPro" id="IPR001344">
    <property type="entry name" value="Chloro_AB-bd_pln"/>
</dbReference>
<dbReference type="InterPro" id="IPR022796">
    <property type="entry name" value="Chloroa_b-bind"/>
</dbReference>
<organism evidence="6">
    <name type="scientific">Euglena gracilis</name>
    <dbReference type="NCBI Taxonomy" id="3039"/>
    <lineage>
        <taxon>Eukaryota</taxon>
        <taxon>Discoba</taxon>
        <taxon>Euglenozoa</taxon>
        <taxon>Euglenida</taxon>
        <taxon>Spirocuta</taxon>
        <taxon>Euglenophyceae</taxon>
        <taxon>Euglenales</taxon>
        <taxon>Euglenaceae</taxon>
        <taxon>Euglena</taxon>
    </lineage>
</organism>
<evidence type="ECO:0000313" key="6">
    <source>
        <dbReference type="EMBL" id="CAA43633.1"/>
    </source>
</evidence>
<dbReference type="PIR" id="S53597">
    <property type="entry name" value="S53597"/>
</dbReference>
<proteinExistence type="predicted"/>
<dbReference type="Pfam" id="PF00504">
    <property type="entry name" value="Chloroa_b-bind"/>
    <property type="match status" value="5"/>
</dbReference>
<dbReference type="SMR" id="Q39725"/>
<evidence type="ECO:0000256" key="2">
    <source>
        <dbReference type="ARBA" id="ARBA00022528"/>
    </source>
</evidence>
<reference evidence="6" key="1">
    <citation type="journal article" date="1992" name="Plant Mol. Biol.">
        <title>Characterization of a Euglena gene encoding a polyprotein precursor to the light-harvesting chlorophyll a/b-binding protein of photosystem II.</title>
        <authorList>
            <person name="Muchhal U.S."/>
            <person name="Schwartzbach S.D."/>
        </authorList>
    </citation>
    <scope>NUCLEOTIDE SEQUENCE</scope>
    <source>
        <strain evidence="6">Var. bacillaris</strain>
    </source>
</reference>
<dbReference type="PANTHER" id="PTHR21649">
    <property type="entry name" value="CHLOROPHYLL A/B BINDING PROTEIN"/>
    <property type="match status" value="1"/>
</dbReference>
<dbReference type="EMBL" id="X61361">
    <property type="protein sequence ID" value="CAA43633.1"/>
    <property type="molecule type" value="Genomic_DNA"/>
</dbReference>
<dbReference type="GO" id="GO:0009765">
    <property type="term" value="P:photosynthesis, light harvesting"/>
    <property type="evidence" value="ECO:0007669"/>
    <property type="project" value="InterPro"/>
</dbReference>
<name>Q39725_EUGGR</name>
<keyword evidence="3" id="KW-0602">Photosynthesis</keyword>